<proteinExistence type="predicted"/>
<feature type="compositionally biased region" description="Basic residues" evidence="3">
    <location>
        <begin position="745"/>
        <end position="760"/>
    </location>
</feature>
<dbReference type="PROSITE" id="PS50835">
    <property type="entry name" value="IG_LIKE"/>
    <property type="match status" value="1"/>
</dbReference>
<evidence type="ECO:0000256" key="1">
    <source>
        <dbReference type="ARBA" id="ARBA00022737"/>
    </source>
</evidence>
<dbReference type="InterPro" id="IPR013783">
    <property type="entry name" value="Ig-like_fold"/>
</dbReference>
<evidence type="ECO:0000259" key="5">
    <source>
        <dbReference type="PROSITE" id="PS50853"/>
    </source>
</evidence>
<feature type="domain" description="Fibronectin type-III" evidence="5">
    <location>
        <begin position="280"/>
        <end position="371"/>
    </location>
</feature>
<accession>A0A2A4JGR5</accession>
<feature type="domain" description="Fibronectin type-III" evidence="5">
    <location>
        <begin position="173"/>
        <end position="275"/>
    </location>
</feature>
<dbReference type="EMBL" id="NWSH01001514">
    <property type="protein sequence ID" value="PCG71009.1"/>
    <property type="molecule type" value="Genomic_DNA"/>
</dbReference>
<evidence type="ECO:0000256" key="2">
    <source>
        <dbReference type="ARBA" id="ARBA00023157"/>
    </source>
</evidence>
<comment type="caution">
    <text evidence="6">The sequence shown here is derived from an EMBL/GenBank/DDBJ whole genome shotgun (WGS) entry which is preliminary data.</text>
</comment>
<dbReference type="InterPro" id="IPR003598">
    <property type="entry name" value="Ig_sub2"/>
</dbReference>
<dbReference type="AlphaFoldDB" id="A0A2A4JGR5"/>
<feature type="compositionally biased region" description="Low complexity" evidence="3">
    <location>
        <begin position="724"/>
        <end position="744"/>
    </location>
</feature>
<dbReference type="InterPro" id="IPR003961">
    <property type="entry name" value="FN3_dom"/>
</dbReference>
<organism evidence="6">
    <name type="scientific">Heliothis virescens</name>
    <name type="common">Tobacco budworm moth</name>
    <dbReference type="NCBI Taxonomy" id="7102"/>
    <lineage>
        <taxon>Eukaryota</taxon>
        <taxon>Metazoa</taxon>
        <taxon>Ecdysozoa</taxon>
        <taxon>Arthropoda</taxon>
        <taxon>Hexapoda</taxon>
        <taxon>Insecta</taxon>
        <taxon>Pterygota</taxon>
        <taxon>Neoptera</taxon>
        <taxon>Endopterygota</taxon>
        <taxon>Lepidoptera</taxon>
        <taxon>Glossata</taxon>
        <taxon>Ditrysia</taxon>
        <taxon>Noctuoidea</taxon>
        <taxon>Noctuidae</taxon>
        <taxon>Heliothinae</taxon>
        <taxon>Heliothis</taxon>
    </lineage>
</organism>
<dbReference type="Pfam" id="PF00041">
    <property type="entry name" value="fn3"/>
    <property type="match status" value="3"/>
</dbReference>
<dbReference type="SUPFAM" id="SSF48726">
    <property type="entry name" value="Immunoglobulin"/>
    <property type="match status" value="1"/>
</dbReference>
<feature type="domain" description="Ig-like" evidence="4">
    <location>
        <begin position="9"/>
        <end position="105"/>
    </location>
</feature>
<dbReference type="PANTHER" id="PTHR44170:SF56">
    <property type="entry name" value="FIBRONECTIN TYPE-III DOMAIN-CONTAINING PROTEIN"/>
    <property type="match status" value="1"/>
</dbReference>
<dbReference type="FunFam" id="2.60.40.10:FF:000028">
    <property type="entry name" value="Neuronal cell adhesion molecule"/>
    <property type="match status" value="1"/>
</dbReference>
<dbReference type="GO" id="GO:0030154">
    <property type="term" value="P:cell differentiation"/>
    <property type="evidence" value="ECO:0007669"/>
    <property type="project" value="UniProtKB-ARBA"/>
</dbReference>
<dbReference type="InterPro" id="IPR007110">
    <property type="entry name" value="Ig-like_dom"/>
</dbReference>
<feature type="region of interest" description="Disordered" evidence="3">
    <location>
        <begin position="555"/>
        <end position="579"/>
    </location>
</feature>
<feature type="region of interest" description="Disordered" evidence="3">
    <location>
        <begin position="718"/>
        <end position="769"/>
    </location>
</feature>
<feature type="region of interest" description="Disordered" evidence="3">
    <location>
        <begin position="636"/>
        <end position="668"/>
    </location>
</feature>
<gene>
    <name evidence="6" type="ORF">B5V51_2366</name>
</gene>
<evidence type="ECO:0000256" key="3">
    <source>
        <dbReference type="SAM" id="MobiDB-lite"/>
    </source>
</evidence>
<dbReference type="STRING" id="7102.A0A2A4JGR5"/>
<dbReference type="InterPro" id="IPR036116">
    <property type="entry name" value="FN3_sf"/>
</dbReference>
<evidence type="ECO:0008006" key="7">
    <source>
        <dbReference type="Google" id="ProtNLM"/>
    </source>
</evidence>
<dbReference type="CDD" id="cd00063">
    <property type="entry name" value="FN3"/>
    <property type="match status" value="4"/>
</dbReference>
<dbReference type="GO" id="GO:0098609">
    <property type="term" value="P:cell-cell adhesion"/>
    <property type="evidence" value="ECO:0007669"/>
    <property type="project" value="TreeGrafter"/>
</dbReference>
<dbReference type="InterPro" id="IPR013098">
    <property type="entry name" value="Ig_I-set"/>
</dbReference>
<dbReference type="SMART" id="SM00409">
    <property type="entry name" value="IG"/>
    <property type="match status" value="1"/>
</dbReference>
<name>A0A2A4JGR5_HELVI</name>
<dbReference type="SUPFAM" id="SSF49265">
    <property type="entry name" value="Fibronectin type III"/>
    <property type="match status" value="2"/>
</dbReference>
<dbReference type="InterPro" id="IPR036179">
    <property type="entry name" value="Ig-like_dom_sf"/>
</dbReference>
<dbReference type="PROSITE" id="PS50853">
    <property type="entry name" value="FN3"/>
    <property type="match status" value="3"/>
</dbReference>
<dbReference type="PANTHER" id="PTHR44170">
    <property type="entry name" value="PROTEIN SIDEKICK"/>
    <property type="match status" value="1"/>
</dbReference>
<protein>
    <recommendedName>
        <fullName evidence="7">Down syndrome cell adhesion molecule-like protein Dscam2</fullName>
    </recommendedName>
</protein>
<dbReference type="GO" id="GO:0009653">
    <property type="term" value="P:anatomical structure morphogenesis"/>
    <property type="evidence" value="ECO:0007669"/>
    <property type="project" value="UniProtKB-ARBA"/>
</dbReference>
<evidence type="ECO:0000313" key="6">
    <source>
        <dbReference type="EMBL" id="PCG71009.1"/>
    </source>
</evidence>
<dbReference type="SMART" id="SM00060">
    <property type="entry name" value="FN3"/>
    <property type="match status" value="4"/>
</dbReference>
<sequence>MECVVCAEPAHLEGAGGNASCVRGHSAALACVARGDAPLHVHWTHRGARLDTASYRWTVTETRAGGALRSKLQLRAAERADAGEYRCHAHNQFGRSEQLHHLHVEGTPRAGAAPAPRAPRSHADGLHTLSARLDGLRPAAAYSLRLTAANHVGVSPHSEPLMFTTLEEAPTASPQNVRVRASNPGELQVLWSAPPQDNWNGELLGYVVTWRELGRFEEEEGSPRAGSACAPGWSSAELLLGGLRSSARYALSLRAYNRAGAGPASPAAYASTADGEPDDAPAQVACEALSPRSLRVRWTPLSAAHALRGYDLHYAPLHFTTSWSGARAGPGAEATLQGLSAATNYSVWVRARADAGLGPPAPPVYCTTADDVPEPVHQVRAQPAGAAAVRVTWLTPAGAHLTHYTLYTRELGKVGGEWAQRVEAAAPESALGGAHEEWREVRGLRERTVYEFWLRAASAAGAGAPSRPVTAAPAPTLMARISSFSRVVVAAVGSRVRLRCAAVGALPLRWRWSPLPGAHTVTDDGDLIIHSLVLARRRQAASCLRRECSLHRACPPHPQLYTTEPSKRNGKTLTPPDLAGELHEISPYATFSMAGGAGGAGGASGAGSSTPSEGGAGGSGAGGCALHLRTFGRAEPLDLAAPPPRPNLLAHTPEYGRSRESDSESSGSPCAACAAELYRVPAAHLSGEPRAPCPASAPRPVLNRLCAADTLPAVESSAEDSVYAPGARAPAPCAPGASAAGPRGTRGRPAPRARRRREHPRHADPPTVR</sequence>
<keyword evidence="1" id="KW-0677">Repeat</keyword>
<dbReference type="Pfam" id="PF07679">
    <property type="entry name" value="I-set"/>
    <property type="match status" value="1"/>
</dbReference>
<reference evidence="6" key="1">
    <citation type="submission" date="2017-09" db="EMBL/GenBank/DDBJ databases">
        <title>Contemporary evolution of a Lepidopteran species, Heliothis virescens, in response to modern agricultural practices.</title>
        <authorList>
            <person name="Fritz M.L."/>
            <person name="Deyonke A.M."/>
            <person name="Papanicolaou A."/>
            <person name="Micinski S."/>
            <person name="Westbrook J."/>
            <person name="Gould F."/>
        </authorList>
    </citation>
    <scope>NUCLEOTIDE SEQUENCE [LARGE SCALE GENOMIC DNA]</scope>
    <source>
        <strain evidence="6">HvINT-</strain>
        <tissue evidence="6">Whole body</tissue>
    </source>
</reference>
<dbReference type="InterPro" id="IPR003599">
    <property type="entry name" value="Ig_sub"/>
</dbReference>
<evidence type="ECO:0000259" key="4">
    <source>
        <dbReference type="PROSITE" id="PS50835"/>
    </source>
</evidence>
<keyword evidence="2" id="KW-1015">Disulfide bond</keyword>
<feature type="domain" description="Fibronectin type-III" evidence="5">
    <location>
        <begin position="372"/>
        <end position="476"/>
    </location>
</feature>
<dbReference type="Gene3D" id="2.60.40.10">
    <property type="entry name" value="Immunoglobulins"/>
    <property type="match status" value="5"/>
</dbReference>
<dbReference type="SMART" id="SM00408">
    <property type="entry name" value="IGc2"/>
    <property type="match status" value="1"/>
</dbReference>
<feature type="region of interest" description="Disordered" evidence="3">
    <location>
        <begin position="597"/>
        <end position="621"/>
    </location>
</feature>